<dbReference type="PANTHER" id="PTHR22166:SF12">
    <property type="entry name" value="ENDOPLASMIC RETICULUM JUNCTION FORMATION PROTEIN LUNAPARK"/>
    <property type="match status" value="1"/>
</dbReference>
<evidence type="ECO:0000256" key="2">
    <source>
        <dbReference type="SAM" id="MobiDB-lite"/>
    </source>
</evidence>
<feature type="non-terminal residue" evidence="4">
    <location>
        <position position="173"/>
    </location>
</feature>
<dbReference type="GO" id="GO:1903373">
    <property type="term" value="P:positive regulation of endoplasmic reticulum tubular network organization"/>
    <property type="evidence" value="ECO:0007669"/>
    <property type="project" value="UniProtKB-UniRule"/>
</dbReference>
<reference evidence="5" key="1">
    <citation type="journal article" date="2018" name="Nat. Microbiol.">
        <title>Leveraging single-cell genomics to expand the fungal tree of life.</title>
        <authorList>
            <person name="Ahrendt S.R."/>
            <person name="Quandt C.A."/>
            <person name="Ciobanu D."/>
            <person name="Clum A."/>
            <person name="Salamov A."/>
            <person name="Andreopoulos B."/>
            <person name="Cheng J.F."/>
            <person name="Woyke T."/>
            <person name="Pelin A."/>
            <person name="Henrissat B."/>
            <person name="Reynolds N.K."/>
            <person name="Benny G.L."/>
            <person name="Smith M.E."/>
            <person name="James T.Y."/>
            <person name="Grigoriev I.V."/>
        </authorList>
    </citation>
    <scope>NUCLEOTIDE SEQUENCE [LARGE SCALE GENOMIC DNA]</scope>
    <source>
        <strain evidence="5">ATCC 52028</strain>
    </source>
</reference>
<dbReference type="InterPro" id="IPR040115">
    <property type="entry name" value="Lnp"/>
</dbReference>
<evidence type="ECO:0000313" key="4">
    <source>
        <dbReference type="EMBL" id="RKP04179.1"/>
    </source>
</evidence>
<proteinExistence type="inferred from homology"/>
<keyword evidence="1" id="KW-0862">Zinc</keyword>
<evidence type="ECO:0000313" key="5">
    <source>
        <dbReference type="Proteomes" id="UP000274922"/>
    </source>
</evidence>
<feature type="compositionally biased region" description="Low complexity" evidence="2">
    <location>
        <begin position="98"/>
        <end position="112"/>
    </location>
</feature>
<evidence type="ECO:0000256" key="1">
    <source>
        <dbReference type="RuleBase" id="RU367073"/>
    </source>
</evidence>
<dbReference type="STRING" id="1555241.A0A4V1IVI5"/>
<sequence>PLIGVPLLIEGGRRLIRRYFAVRRGKLHAVLKRHRASQREKIEELKRKTAYYKTKGLIERYDATASPSRPLAGPASSDAGSAPWRRDALARRGDERSAMSPASSSSSTAALLPPRPDIIDPGAPVTVRPKSWMDRVMDTVIGDTDGPNNRYALICSQCHTHNGLALPQDFLTL</sequence>
<keyword evidence="1" id="KW-0479">Metal-binding</keyword>
<dbReference type="Pfam" id="PF10058">
    <property type="entry name" value="Zn_ribbon_10"/>
    <property type="match status" value="1"/>
</dbReference>
<feature type="non-terminal residue" evidence="4">
    <location>
        <position position="1"/>
    </location>
</feature>
<feature type="domain" description="Lunapark zinc ribbon" evidence="3">
    <location>
        <begin position="132"/>
        <end position="169"/>
    </location>
</feature>
<organism evidence="4 5">
    <name type="scientific">Caulochytrium protostelioides</name>
    <dbReference type="NCBI Taxonomy" id="1555241"/>
    <lineage>
        <taxon>Eukaryota</taxon>
        <taxon>Fungi</taxon>
        <taxon>Fungi incertae sedis</taxon>
        <taxon>Chytridiomycota</taxon>
        <taxon>Chytridiomycota incertae sedis</taxon>
        <taxon>Chytridiomycetes</taxon>
        <taxon>Caulochytriales</taxon>
        <taxon>Caulochytriaceae</taxon>
        <taxon>Caulochytrium</taxon>
    </lineage>
</organism>
<dbReference type="InterPro" id="IPR019273">
    <property type="entry name" value="Lunapark_Znf"/>
</dbReference>
<evidence type="ECO:0000259" key="3">
    <source>
        <dbReference type="Pfam" id="PF10058"/>
    </source>
</evidence>
<keyword evidence="1" id="KW-0863">Zinc-finger</keyword>
<dbReference type="Proteomes" id="UP000274922">
    <property type="component" value="Unassembled WGS sequence"/>
</dbReference>
<keyword evidence="5" id="KW-1185">Reference proteome</keyword>
<dbReference type="AlphaFoldDB" id="A0A4V1IVI5"/>
<dbReference type="GO" id="GO:0071788">
    <property type="term" value="P:endoplasmic reticulum tubular network maintenance"/>
    <property type="evidence" value="ECO:0007669"/>
    <property type="project" value="UniProtKB-UniRule"/>
</dbReference>
<feature type="compositionally biased region" description="Basic and acidic residues" evidence="2">
    <location>
        <begin position="84"/>
        <end position="97"/>
    </location>
</feature>
<dbReference type="EMBL" id="ML014112">
    <property type="protein sequence ID" value="RKP04179.1"/>
    <property type="molecule type" value="Genomic_DNA"/>
</dbReference>
<accession>A0A4V1IVI5</accession>
<comment type="subcellular location">
    <subcellularLocation>
        <location evidence="1">Endoplasmic reticulum membrane</location>
        <topology evidence="1">Multi-pass membrane protein</topology>
    </subcellularLocation>
</comment>
<gene>
    <name evidence="4" type="ORF">CXG81DRAFT_8306</name>
</gene>
<comment type="domain">
    <text evidence="1">The C4-type zinc finger motif is necessary both for its ER three-way tubular junction localization and formation.</text>
</comment>
<name>A0A4V1IVI5_9FUNG</name>
<dbReference type="OrthoDB" id="1725934at2759"/>
<comment type="similarity">
    <text evidence="1">Belongs to the lunapark family.</text>
</comment>
<feature type="compositionally biased region" description="Low complexity" evidence="2">
    <location>
        <begin position="72"/>
        <end position="83"/>
    </location>
</feature>
<dbReference type="PANTHER" id="PTHR22166">
    <property type="entry name" value="ENDOPLASMIC RETICULUM JUNCTION FORMATION PROTEIN LUNAPARK"/>
    <property type="match status" value="1"/>
</dbReference>
<feature type="region of interest" description="Disordered" evidence="2">
    <location>
        <begin position="63"/>
        <end position="126"/>
    </location>
</feature>
<dbReference type="GO" id="GO:0098826">
    <property type="term" value="C:endoplasmic reticulum tubular network membrane"/>
    <property type="evidence" value="ECO:0007669"/>
    <property type="project" value="UniProtKB-UniRule"/>
</dbReference>
<protein>
    <recommendedName>
        <fullName evidence="1">Endoplasmic reticulum junction formation protein lunapark</fullName>
    </recommendedName>
</protein>
<keyword evidence="1" id="KW-0256">Endoplasmic reticulum</keyword>
<dbReference type="GO" id="GO:0008270">
    <property type="term" value="F:zinc ion binding"/>
    <property type="evidence" value="ECO:0007669"/>
    <property type="project" value="UniProtKB-KW"/>
</dbReference>
<comment type="function">
    <text evidence="1">Plays a role in determining ER morphology.</text>
</comment>